<keyword evidence="13 14" id="KW-0342">GTP-binding</keyword>
<comment type="catalytic activity">
    <reaction evidence="2 14">
        <text>adenosylcob(III)inamide phosphate + GTP + H(+) = adenosylcob(III)inamide-GDP + diphosphate</text>
        <dbReference type="Rhea" id="RHEA:22712"/>
        <dbReference type="ChEBI" id="CHEBI:15378"/>
        <dbReference type="ChEBI" id="CHEBI:33019"/>
        <dbReference type="ChEBI" id="CHEBI:37565"/>
        <dbReference type="ChEBI" id="CHEBI:58502"/>
        <dbReference type="ChEBI" id="CHEBI:60487"/>
        <dbReference type="EC" id="2.7.7.62"/>
    </reaction>
</comment>
<name>A0A166B112_9HYPH</name>
<comment type="pathway">
    <text evidence="5 14">Cofactor biosynthesis; adenosylcobalamin biosynthesis; adenosylcobalamin from cob(II)yrinate a,c-diamide: step 6/7.</text>
</comment>
<keyword evidence="10 14" id="KW-0547">Nucleotide-binding</keyword>
<dbReference type="GO" id="GO:0009236">
    <property type="term" value="P:cobalamin biosynthetic process"/>
    <property type="evidence" value="ECO:0007669"/>
    <property type="project" value="UniProtKB-UniRule"/>
</dbReference>
<accession>A0A166B112</accession>
<dbReference type="InterPro" id="IPR003203">
    <property type="entry name" value="CobU/CobP"/>
</dbReference>
<dbReference type="NCBIfam" id="NF004469">
    <property type="entry name" value="PRK05800.1"/>
    <property type="match status" value="1"/>
</dbReference>
<keyword evidence="8 14" id="KW-0169">Cobalamin biosynthesis</keyword>
<dbReference type="CDD" id="cd00544">
    <property type="entry name" value="CobU"/>
    <property type="match status" value="1"/>
</dbReference>
<evidence type="ECO:0000256" key="10">
    <source>
        <dbReference type="ARBA" id="ARBA00022741"/>
    </source>
</evidence>
<evidence type="ECO:0000256" key="7">
    <source>
        <dbReference type="ARBA" id="ARBA00007490"/>
    </source>
</evidence>
<protein>
    <recommendedName>
        <fullName evidence="14">Bifunctional adenosylcobalamin biosynthesis protein</fullName>
        <ecNumber evidence="14">2.7.1.156</ecNumber>
        <ecNumber evidence="14">2.7.7.62</ecNumber>
    </recommendedName>
</protein>
<evidence type="ECO:0000256" key="5">
    <source>
        <dbReference type="ARBA" id="ARBA00004692"/>
    </source>
</evidence>
<evidence type="ECO:0000256" key="8">
    <source>
        <dbReference type="ARBA" id="ARBA00022573"/>
    </source>
</evidence>
<evidence type="ECO:0000256" key="6">
    <source>
        <dbReference type="ARBA" id="ARBA00005159"/>
    </source>
</evidence>
<keyword evidence="9 14" id="KW-0808">Transferase</keyword>
<feature type="binding site" evidence="16">
    <location>
        <position position="71"/>
    </location>
    <ligand>
        <name>GTP</name>
        <dbReference type="ChEBI" id="CHEBI:37565"/>
    </ligand>
</feature>
<evidence type="ECO:0000313" key="17">
    <source>
        <dbReference type="EMBL" id="KZL21802.1"/>
    </source>
</evidence>
<evidence type="ECO:0000256" key="15">
    <source>
        <dbReference type="PIRSR" id="PIRSR006135-1"/>
    </source>
</evidence>
<evidence type="ECO:0000256" key="3">
    <source>
        <dbReference type="ARBA" id="ARBA00001522"/>
    </source>
</evidence>
<evidence type="ECO:0000256" key="2">
    <source>
        <dbReference type="ARBA" id="ARBA00000711"/>
    </source>
</evidence>
<feature type="active site" description="GMP-histidine intermediate" evidence="15">
    <location>
        <position position="59"/>
    </location>
</feature>
<dbReference type="GO" id="GO:0008820">
    <property type="term" value="F:cobinamide phosphate guanylyltransferase activity"/>
    <property type="evidence" value="ECO:0007669"/>
    <property type="project" value="UniProtKB-UniRule"/>
</dbReference>
<dbReference type="PANTHER" id="PTHR34848">
    <property type="match status" value="1"/>
</dbReference>
<dbReference type="PIRSF" id="PIRSF006135">
    <property type="entry name" value="CobU"/>
    <property type="match status" value="1"/>
</dbReference>
<keyword evidence="12 14" id="KW-0067">ATP-binding</keyword>
<dbReference type="GO" id="GO:0005525">
    <property type="term" value="F:GTP binding"/>
    <property type="evidence" value="ECO:0007669"/>
    <property type="project" value="UniProtKB-UniRule"/>
</dbReference>
<comment type="caution">
    <text evidence="17">The sequence shown here is derived from an EMBL/GenBank/DDBJ whole genome shotgun (WGS) entry which is preliminary data.</text>
</comment>
<dbReference type="Pfam" id="PF02283">
    <property type="entry name" value="CobU"/>
    <property type="match status" value="1"/>
</dbReference>
<feature type="binding site" evidence="16">
    <location>
        <position position="93"/>
    </location>
    <ligand>
        <name>GTP</name>
        <dbReference type="ChEBI" id="CHEBI:37565"/>
    </ligand>
</feature>
<comment type="catalytic activity">
    <reaction evidence="1 14">
        <text>adenosylcob(III)inamide + ATP = adenosylcob(III)inamide phosphate + ADP + H(+)</text>
        <dbReference type="Rhea" id="RHEA:15769"/>
        <dbReference type="ChEBI" id="CHEBI:2480"/>
        <dbReference type="ChEBI" id="CHEBI:15378"/>
        <dbReference type="ChEBI" id="CHEBI:30616"/>
        <dbReference type="ChEBI" id="CHEBI:58502"/>
        <dbReference type="ChEBI" id="CHEBI:456216"/>
        <dbReference type="EC" id="2.7.1.156"/>
    </reaction>
</comment>
<evidence type="ECO:0000256" key="12">
    <source>
        <dbReference type="ARBA" id="ARBA00022840"/>
    </source>
</evidence>
<sequence>MMAEHSKDLCTRHCLVTGGARSGKSAYAEKLVLRSGRRATYIATGQAFDLEMEERITLHQTQRGSDWDTIEEPLELVSALERCAGAERAILVDCLTLWLSNLMHAERDWTRELEKLQLVLAQLRCPVVFVGNEVGMGIVPDNAMARAFRDEAGRLNQRIGELCHFVMFVAAGQPLQLKPAVHPEIYL</sequence>
<evidence type="ECO:0000256" key="14">
    <source>
        <dbReference type="PIRNR" id="PIRNR006135"/>
    </source>
</evidence>
<comment type="similarity">
    <text evidence="7 14">Belongs to the CobU/CobP family.</text>
</comment>
<dbReference type="InterPro" id="IPR027417">
    <property type="entry name" value="P-loop_NTPase"/>
</dbReference>
<dbReference type="AlphaFoldDB" id="A0A166B112"/>
<dbReference type="PATRIC" id="fig|989403.3.peg.238"/>
<comment type="function">
    <text evidence="4 14">Catalyzes ATP-dependent phosphorylation of adenosylcobinamide and addition of GMP to adenosylcobinamide phosphate.</text>
</comment>
<dbReference type="GO" id="GO:0005524">
    <property type="term" value="F:ATP binding"/>
    <property type="evidence" value="ECO:0007669"/>
    <property type="project" value="UniProtKB-UniRule"/>
</dbReference>
<dbReference type="UniPathway" id="UPA00148">
    <property type="reaction ID" value="UER00236"/>
</dbReference>
<gene>
    <name evidence="17" type="primary">cobP</name>
    <name evidence="17" type="ORF">PsAD2_00227</name>
</gene>
<dbReference type="GO" id="GO:0043752">
    <property type="term" value="F:adenosylcobinamide kinase activity"/>
    <property type="evidence" value="ECO:0007669"/>
    <property type="project" value="UniProtKB-EC"/>
</dbReference>
<dbReference type="Proteomes" id="UP000076577">
    <property type="component" value="Unassembled WGS sequence"/>
</dbReference>
<keyword evidence="11 14" id="KW-0418">Kinase</keyword>
<dbReference type="PANTHER" id="PTHR34848:SF1">
    <property type="entry name" value="BIFUNCTIONAL ADENOSYLCOBALAMIN BIOSYNTHESIS PROTEIN COBU"/>
    <property type="match status" value="1"/>
</dbReference>
<comment type="pathway">
    <text evidence="6 14">Cofactor biosynthesis; adenosylcobalamin biosynthesis; adenosylcobalamin from cob(II)yrinate a,c-diamide: step 5/7.</text>
</comment>
<dbReference type="EMBL" id="LMCB01000002">
    <property type="protein sequence ID" value="KZL21802.1"/>
    <property type="molecule type" value="Genomic_DNA"/>
</dbReference>
<evidence type="ECO:0000256" key="11">
    <source>
        <dbReference type="ARBA" id="ARBA00022777"/>
    </source>
</evidence>
<dbReference type="EC" id="2.7.7.62" evidence="14"/>
<evidence type="ECO:0000256" key="13">
    <source>
        <dbReference type="ARBA" id="ARBA00023134"/>
    </source>
</evidence>
<dbReference type="STRING" id="989403.SAMN05421798_104221"/>
<evidence type="ECO:0000256" key="4">
    <source>
        <dbReference type="ARBA" id="ARBA00003889"/>
    </source>
</evidence>
<feature type="binding site" evidence="16">
    <location>
        <begin position="18"/>
        <end position="25"/>
    </location>
    <ligand>
        <name>GTP</name>
        <dbReference type="ChEBI" id="CHEBI:37565"/>
    </ligand>
</feature>
<evidence type="ECO:0000256" key="16">
    <source>
        <dbReference type="PIRSR" id="PIRSR006135-2"/>
    </source>
</evidence>
<comment type="catalytic activity">
    <reaction evidence="3">
        <text>adenosylcob(III)inamide + GTP = adenosylcob(III)inamide phosphate + GDP + H(+)</text>
        <dbReference type="Rhea" id="RHEA:15765"/>
        <dbReference type="ChEBI" id="CHEBI:2480"/>
        <dbReference type="ChEBI" id="CHEBI:15378"/>
        <dbReference type="ChEBI" id="CHEBI:37565"/>
        <dbReference type="ChEBI" id="CHEBI:58189"/>
        <dbReference type="ChEBI" id="CHEBI:58502"/>
        <dbReference type="EC" id="2.7.1.156"/>
    </reaction>
</comment>
<evidence type="ECO:0000256" key="1">
    <source>
        <dbReference type="ARBA" id="ARBA00000312"/>
    </source>
</evidence>
<reference evidence="17 18" key="1">
    <citation type="journal article" date="2016" name="Front. Microbiol.">
        <title>Comparative Genomic Analysis Reveals a Diverse Repertoire of Genes Involved in Prokaryote-Eukaryote Interactions within the Pseudovibrio Genus.</title>
        <authorList>
            <person name="Romano S."/>
            <person name="Fernandez-Guerra A."/>
            <person name="Reen F.J."/>
            <person name="Glockner F.O."/>
            <person name="Crowley S.P."/>
            <person name="O'Sullivan O."/>
            <person name="Cotter P.D."/>
            <person name="Adams C."/>
            <person name="Dobson A.D."/>
            <person name="O'Gara F."/>
        </authorList>
    </citation>
    <scope>NUCLEOTIDE SEQUENCE [LARGE SCALE GENOMIC DNA]</scope>
    <source>
        <strain evidence="17 18">Ad2</strain>
    </source>
</reference>
<evidence type="ECO:0000256" key="9">
    <source>
        <dbReference type="ARBA" id="ARBA00022679"/>
    </source>
</evidence>
<dbReference type="SUPFAM" id="SSF52540">
    <property type="entry name" value="P-loop containing nucleoside triphosphate hydrolases"/>
    <property type="match status" value="1"/>
</dbReference>
<proteinExistence type="inferred from homology"/>
<organism evidence="17 18">
    <name type="scientific">Pseudovibrio axinellae</name>
    <dbReference type="NCBI Taxonomy" id="989403"/>
    <lineage>
        <taxon>Bacteria</taxon>
        <taxon>Pseudomonadati</taxon>
        <taxon>Pseudomonadota</taxon>
        <taxon>Alphaproteobacteria</taxon>
        <taxon>Hyphomicrobiales</taxon>
        <taxon>Stappiaceae</taxon>
        <taxon>Pseudovibrio</taxon>
    </lineage>
</organism>
<dbReference type="Gene3D" id="3.40.50.300">
    <property type="entry name" value="P-loop containing nucleotide triphosphate hydrolases"/>
    <property type="match status" value="1"/>
</dbReference>
<evidence type="ECO:0000313" key="18">
    <source>
        <dbReference type="Proteomes" id="UP000076577"/>
    </source>
</evidence>
<keyword evidence="18" id="KW-1185">Reference proteome</keyword>
<dbReference type="EC" id="2.7.1.156" evidence="14"/>
<feature type="binding site" evidence="16">
    <location>
        <begin position="43"/>
        <end position="45"/>
    </location>
    <ligand>
        <name>GTP</name>
        <dbReference type="ChEBI" id="CHEBI:37565"/>
    </ligand>
</feature>